<keyword evidence="3" id="KW-0847">Vitamin C</keyword>
<dbReference type="Gene3D" id="2.60.120.620">
    <property type="entry name" value="q2cbj1_9rhob like domain"/>
    <property type="match status" value="1"/>
</dbReference>
<evidence type="ECO:0000256" key="2">
    <source>
        <dbReference type="ARBA" id="ARBA00022723"/>
    </source>
</evidence>
<evidence type="ECO:0000256" key="4">
    <source>
        <dbReference type="ARBA" id="ARBA00022964"/>
    </source>
</evidence>
<dbReference type="GO" id="GO:0031543">
    <property type="term" value="F:peptidyl-proline dioxygenase activity"/>
    <property type="evidence" value="ECO:0007669"/>
    <property type="project" value="TreeGrafter"/>
</dbReference>
<dbReference type="GO" id="GO:0031418">
    <property type="term" value="F:L-ascorbic acid binding"/>
    <property type="evidence" value="ECO:0007669"/>
    <property type="project" value="UniProtKB-KW"/>
</dbReference>
<evidence type="ECO:0000259" key="7">
    <source>
        <dbReference type="PROSITE" id="PS51471"/>
    </source>
</evidence>
<dbReference type="PROSITE" id="PS51471">
    <property type="entry name" value="FE2OG_OXY"/>
    <property type="match status" value="1"/>
</dbReference>
<evidence type="ECO:0000313" key="8">
    <source>
        <dbReference type="EMBL" id="MBT1706837.1"/>
    </source>
</evidence>
<dbReference type="GO" id="GO:0008198">
    <property type="term" value="F:ferrous iron binding"/>
    <property type="evidence" value="ECO:0007669"/>
    <property type="project" value="TreeGrafter"/>
</dbReference>
<dbReference type="InterPro" id="IPR044862">
    <property type="entry name" value="Pro_4_hyd_alph_FE2OG_OXY"/>
</dbReference>
<dbReference type="RefSeq" id="WP_254082425.1">
    <property type="nucleotide sequence ID" value="NZ_JAHESE010000001.1"/>
</dbReference>
<name>A0AAP2DVD0_9BACT</name>
<evidence type="ECO:0000313" key="9">
    <source>
        <dbReference type="Proteomes" id="UP001319080"/>
    </source>
</evidence>
<dbReference type="InterPro" id="IPR005123">
    <property type="entry name" value="Oxoglu/Fe-dep_dioxygenase_dom"/>
</dbReference>
<keyword evidence="6" id="KW-0408">Iron</keyword>
<evidence type="ECO:0000256" key="1">
    <source>
        <dbReference type="ARBA" id="ARBA00001961"/>
    </source>
</evidence>
<protein>
    <submittedName>
        <fullName evidence="8">2OG-Fe(II) oxygenase</fullName>
    </submittedName>
</protein>
<accession>A0AAP2DVD0</accession>
<comment type="caution">
    <text evidence="8">The sequence shown here is derived from an EMBL/GenBank/DDBJ whole genome shotgun (WGS) entry which is preliminary data.</text>
</comment>
<sequence>MNETLERIVDGLAEQGYAVIDNFLEPEEVKAILVLDAFQDAAASFKKAGIGKNQDLQINEAIRGDYIQWIDRNTAPASVKVYLDKLQTLIQAVNRGLFLSLKDYEVHMTVYPPGSFYKRHLDQFKKDDHRKLSVICYLNEDWHEEHGGQLRMHLPNETVDFLPLAGRLVCFRSDQIEHEVIAATRERRSLTGWMLDQVAELRHL</sequence>
<dbReference type="EMBL" id="JAHESE010000001">
    <property type="protein sequence ID" value="MBT1706837.1"/>
    <property type="molecule type" value="Genomic_DNA"/>
</dbReference>
<dbReference type="PANTHER" id="PTHR12907">
    <property type="entry name" value="EGL NINE HOMOLOG-RELATED"/>
    <property type="match status" value="1"/>
</dbReference>
<keyword evidence="4" id="KW-0223">Dioxygenase</keyword>
<dbReference type="SMART" id="SM00702">
    <property type="entry name" value="P4Hc"/>
    <property type="match status" value="1"/>
</dbReference>
<gene>
    <name evidence="8" type="ORF">KK062_01310</name>
</gene>
<evidence type="ECO:0000256" key="6">
    <source>
        <dbReference type="ARBA" id="ARBA00023004"/>
    </source>
</evidence>
<dbReference type="GO" id="GO:0071456">
    <property type="term" value="P:cellular response to hypoxia"/>
    <property type="evidence" value="ECO:0007669"/>
    <property type="project" value="TreeGrafter"/>
</dbReference>
<dbReference type="Pfam" id="PF13640">
    <property type="entry name" value="2OG-FeII_Oxy_3"/>
    <property type="match status" value="1"/>
</dbReference>
<reference evidence="8 9" key="1">
    <citation type="submission" date="2021-05" db="EMBL/GenBank/DDBJ databases">
        <title>A Polyphasic approach of four new species of the genus Ohtaekwangia: Ohtaekwangia histidinii sp. nov., Ohtaekwangia cretensis sp. nov., Ohtaekwangia indiensis sp. nov., Ohtaekwangia reichenbachii sp. nov. from diverse environment.</title>
        <authorList>
            <person name="Octaviana S."/>
        </authorList>
    </citation>
    <scope>NUCLEOTIDE SEQUENCE [LARGE SCALE GENOMIC DNA]</scope>
    <source>
        <strain evidence="8 9">PWU5</strain>
    </source>
</reference>
<dbReference type="InterPro" id="IPR051559">
    <property type="entry name" value="HIF_prolyl_hydroxylases"/>
</dbReference>
<keyword evidence="2" id="KW-0479">Metal-binding</keyword>
<dbReference type="AlphaFoldDB" id="A0AAP2DVD0"/>
<dbReference type="InterPro" id="IPR006620">
    <property type="entry name" value="Pro_4_hyd_alph"/>
</dbReference>
<evidence type="ECO:0000256" key="3">
    <source>
        <dbReference type="ARBA" id="ARBA00022896"/>
    </source>
</evidence>
<comment type="cofactor">
    <cofactor evidence="1">
        <name>L-ascorbate</name>
        <dbReference type="ChEBI" id="CHEBI:38290"/>
    </cofactor>
</comment>
<dbReference type="Proteomes" id="UP001319080">
    <property type="component" value="Unassembled WGS sequence"/>
</dbReference>
<keyword evidence="5" id="KW-0560">Oxidoreductase</keyword>
<dbReference type="PANTHER" id="PTHR12907:SF26">
    <property type="entry name" value="HIF PROLYL HYDROXYLASE, ISOFORM C"/>
    <property type="match status" value="1"/>
</dbReference>
<keyword evidence="9" id="KW-1185">Reference proteome</keyword>
<evidence type="ECO:0000256" key="5">
    <source>
        <dbReference type="ARBA" id="ARBA00023002"/>
    </source>
</evidence>
<feature type="domain" description="Fe2OG dioxygenase" evidence="7">
    <location>
        <begin position="97"/>
        <end position="196"/>
    </location>
</feature>
<organism evidence="8 9">
    <name type="scientific">Dawidia cretensis</name>
    <dbReference type="NCBI Taxonomy" id="2782350"/>
    <lineage>
        <taxon>Bacteria</taxon>
        <taxon>Pseudomonadati</taxon>
        <taxon>Bacteroidota</taxon>
        <taxon>Cytophagia</taxon>
        <taxon>Cytophagales</taxon>
        <taxon>Chryseotaleaceae</taxon>
        <taxon>Dawidia</taxon>
    </lineage>
</organism>
<proteinExistence type="predicted"/>